<dbReference type="AlphaFoldDB" id="A0A3D2SEQ0"/>
<organism evidence="1 2">
    <name type="scientific">Bacteroides graminisolvens</name>
    <dbReference type="NCBI Taxonomy" id="477666"/>
    <lineage>
        <taxon>Bacteria</taxon>
        <taxon>Pseudomonadati</taxon>
        <taxon>Bacteroidota</taxon>
        <taxon>Bacteroidia</taxon>
        <taxon>Bacteroidales</taxon>
        <taxon>Bacteroidaceae</taxon>
        <taxon>Bacteroides</taxon>
    </lineage>
</organism>
<dbReference type="InterPro" id="IPR011042">
    <property type="entry name" value="6-blade_b-propeller_TolB-like"/>
</dbReference>
<name>A0A3D2SEQ0_9BACE</name>
<evidence type="ECO:0000313" key="2">
    <source>
        <dbReference type="Proteomes" id="UP000263098"/>
    </source>
</evidence>
<dbReference type="Gene3D" id="2.120.10.30">
    <property type="entry name" value="TolB, C-terminal domain"/>
    <property type="match status" value="1"/>
</dbReference>
<protein>
    <recommendedName>
        <fullName evidence="3">6-bladed beta-propeller</fullName>
    </recommendedName>
</protein>
<accession>A0A3D2SEQ0</accession>
<dbReference type="SUPFAM" id="SSF63825">
    <property type="entry name" value="YWTD domain"/>
    <property type="match status" value="1"/>
</dbReference>
<dbReference type="Pfam" id="PF17170">
    <property type="entry name" value="DUF5128"/>
    <property type="match status" value="1"/>
</dbReference>
<reference evidence="1 2" key="1">
    <citation type="journal article" date="2018" name="Nat. Biotechnol.">
        <title>A standardized bacterial taxonomy based on genome phylogeny substantially revises the tree of life.</title>
        <authorList>
            <person name="Parks D.H."/>
            <person name="Chuvochina M."/>
            <person name="Waite D.W."/>
            <person name="Rinke C."/>
            <person name="Skarshewski A."/>
            <person name="Chaumeil P.A."/>
            <person name="Hugenholtz P."/>
        </authorList>
    </citation>
    <scope>NUCLEOTIDE SEQUENCE [LARGE SCALE GENOMIC DNA]</scope>
    <source>
        <strain evidence="1">UBA9667</strain>
    </source>
</reference>
<dbReference type="EMBL" id="DPVG01000125">
    <property type="protein sequence ID" value="HCK23831.1"/>
    <property type="molecule type" value="Genomic_DNA"/>
</dbReference>
<comment type="caution">
    <text evidence="1">The sequence shown here is derived from an EMBL/GenBank/DDBJ whole genome shotgun (WGS) entry which is preliminary data.</text>
</comment>
<sequence length="447" mass="50945">MAFFPIVTLELYNNSMIVPDTVIEKLIIHIYLDVYKLLILLPMRNPLPLFFAFCVGLNSCSTEPIHEDVSGTYNPSDRKIFEVFLDKGSREDALFLSTISSQARVIVLETTPESMIGAVSKLVATDSMLCVLDKRSKAVLLFDTEGRFLTKVGKVGRGPGEYTSISDCAIDSEGETINVLDANTQVIHQYNFRGSYIASVHLDGSLVRSFNILASEGSLYGDAFFARRSPQNYLLRRINAQTGREEERFLNIRYNKNWERIFFFGPGPFYSETHSPPKYIPLFSDTVFCIDQSHIIPYLVLKSGDLISTEMIQDFSGKEDTQLISEMMRTQKVYGISHFCELRDYVLLGYRFANSLPWCLFNKTSGKTQIFKRLFDDLVYKQTRKSMITEVACSDSHGFYSVISSRHLPMFLELLSEGSLHENIIHVDRLKTVNSESNPVLIYHEFI</sequence>
<evidence type="ECO:0000313" key="1">
    <source>
        <dbReference type="EMBL" id="HCK23831.1"/>
    </source>
</evidence>
<gene>
    <name evidence="1" type="ORF">DHW31_03455</name>
</gene>
<evidence type="ECO:0008006" key="3">
    <source>
        <dbReference type="Google" id="ProtNLM"/>
    </source>
</evidence>
<proteinExistence type="predicted"/>
<dbReference type="Proteomes" id="UP000263098">
    <property type="component" value="Unassembled WGS sequence"/>
</dbReference>